<keyword evidence="4" id="KW-0272">Extracellular matrix</keyword>
<evidence type="ECO:0000313" key="17">
    <source>
        <dbReference type="EnsemblMetazoa" id="CapteP229301"/>
    </source>
</evidence>
<dbReference type="PANTHER" id="PTHR11311:SF16">
    <property type="entry name" value="SPONDIN-1"/>
    <property type="match status" value="1"/>
</dbReference>
<dbReference type="SUPFAM" id="SSF57362">
    <property type="entry name" value="BPTI-like"/>
    <property type="match status" value="1"/>
</dbReference>
<evidence type="ECO:0000256" key="8">
    <source>
        <dbReference type="ARBA" id="ARBA00022889"/>
    </source>
</evidence>
<dbReference type="OrthoDB" id="347314at2759"/>
<dbReference type="InterPro" id="IPR044004">
    <property type="entry name" value="TSP1_spondin_dom"/>
</dbReference>
<dbReference type="PROSITE" id="PS50092">
    <property type="entry name" value="TSP1"/>
    <property type="match status" value="4"/>
</dbReference>
<dbReference type="InterPro" id="IPR036383">
    <property type="entry name" value="TSP1_rpt_sf"/>
</dbReference>
<dbReference type="FunFam" id="4.10.410.10:FF:000017">
    <property type="entry name" value="papilin isoform X2"/>
    <property type="match status" value="1"/>
</dbReference>
<dbReference type="CDD" id="cd08544">
    <property type="entry name" value="Reeler"/>
    <property type="match status" value="1"/>
</dbReference>
<gene>
    <name evidence="16" type="ORF">CAPTEDRAFT_229301</name>
</gene>
<dbReference type="SMART" id="SM00209">
    <property type="entry name" value="TSP1"/>
    <property type="match status" value="4"/>
</dbReference>
<protein>
    <recommendedName>
        <fullName evidence="2">Spondin-1</fullName>
    </recommendedName>
    <alternativeName>
        <fullName evidence="11">F-spondin</fullName>
    </alternativeName>
</protein>
<dbReference type="InterPro" id="IPR038678">
    <property type="entry name" value="Spondin_N_sf"/>
</dbReference>
<evidence type="ECO:0000259" key="14">
    <source>
        <dbReference type="PROSITE" id="PS51019"/>
    </source>
</evidence>
<feature type="compositionally biased region" description="Basic residues" evidence="12">
    <location>
        <begin position="696"/>
        <end position="710"/>
    </location>
</feature>
<dbReference type="PROSITE" id="PS00280">
    <property type="entry name" value="BPTI_KUNITZ_1"/>
    <property type="match status" value="1"/>
</dbReference>
<evidence type="ECO:0000256" key="10">
    <source>
        <dbReference type="ARBA" id="ARBA00023180"/>
    </source>
</evidence>
<dbReference type="STRING" id="283909.R7VJA2"/>
<dbReference type="GO" id="GO:0031012">
    <property type="term" value="C:extracellular matrix"/>
    <property type="evidence" value="ECO:0007669"/>
    <property type="project" value="TreeGrafter"/>
</dbReference>
<keyword evidence="8" id="KW-0130">Cell adhesion</keyword>
<dbReference type="FunFam" id="2.60.40.2130:FF:000002">
    <property type="entry name" value="Putative Spondin-1"/>
    <property type="match status" value="1"/>
</dbReference>
<dbReference type="Pfam" id="PF19028">
    <property type="entry name" value="TSP1_spondin"/>
    <property type="match status" value="2"/>
</dbReference>
<dbReference type="Gene3D" id="2.60.40.4060">
    <property type="entry name" value="Reeler domain"/>
    <property type="match status" value="1"/>
</dbReference>
<dbReference type="InterPro" id="IPR036880">
    <property type="entry name" value="Kunitz_BPTI_sf"/>
</dbReference>
<keyword evidence="5" id="KW-0479">Metal-binding</keyword>
<evidence type="ECO:0000256" key="5">
    <source>
        <dbReference type="ARBA" id="ARBA00022723"/>
    </source>
</evidence>
<dbReference type="InterPro" id="IPR009465">
    <property type="entry name" value="Spondin_N"/>
</dbReference>
<dbReference type="HOGENOM" id="CLU_014540_1_0_1"/>
<dbReference type="PROSITE" id="PS51020">
    <property type="entry name" value="SPONDIN"/>
    <property type="match status" value="1"/>
</dbReference>
<dbReference type="FunCoup" id="R7VJA2">
    <property type="interactions" value="5"/>
</dbReference>
<feature type="domain" description="Reelin" evidence="14">
    <location>
        <begin position="1"/>
        <end position="81"/>
    </location>
</feature>
<reference evidence="18" key="1">
    <citation type="submission" date="2012-12" db="EMBL/GenBank/DDBJ databases">
        <authorList>
            <person name="Hellsten U."/>
            <person name="Grimwood J."/>
            <person name="Chapman J.A."/>
            <person name="Shapiro H."/>
            <person name="Aerts A."/>
            <person name="Otillar R.P."/>
            <person name="Terry A.Y."/>
            <person name="Boore J.L."/>
            <person name="Simakov O."/>
            <person name="Marletaz F."/>
            <person name="Cho S.-J."/>
            <person name="Edsinger-Gonzales E."/>
            <person name="Havlak P."/>
            <person name="Kuo D.-H."/>
            <person name="Larsson T."/>
            <person name="Lv J."/>
            <person name="Arendt D."/>
            <person name="Savage R."/>
            <person name="Osoegawa K."/>
            <person name="de Jong P."/>
            <person name="Lindberg D.R."/>
            <person name="Seaver E.C."/>
            <person name="Weisblat D.A."/>
            <person name="Putnam N.H."/>
            <person name="Grigoriev I.V."/>
            <person name="Rokhsar D.S."/>
        </authorList>
    </citation>
    <scope>NUCLEOTIDE SEQUENCE</scope>
    <source>
        <strain evidence="18">I ESC-2004</strain>
    </source>
</reference>
<dbReference type="OMA" id="VDCMVTP"/>
<dbReference type="Pfam" id="PF00014">
    <property type="entry name" value="Kunitz_BPTI"/>
    <property type="match status" value="1"/>
</dbReference>
<dbReference type="EnsemblMetazoa" id="CapteT229301">
    <property type="protein sequence ID" value="CapteP229301"/>
    <property type="gene ID" value="CapteG229301"/>
</dbReference>
<keyword evidence="9" id="KW-1015">Disulfide bond</keyword>
<accession>R7VJA2</accession>
<keyword evidence="7" id="KW-0677">Repeat</keyword>
<dbReference type="CDD" id="cd00109">
    <property type="entry name" value="Kunitz-type"/>
    <property type="match status" value="1"/>
</dbReference>
<feature type="region of interest" description="Disordered" evidence="12">
    <location>
        <begin position="551"/>
        <end position="577"/>
    </location>
</feature>
<evidence type="ECO:0000313" key="18">
    <source>
        <dbReference type="Proteomes" id="UP000014760"/>
    </source>
</evidence>
<dbReference type="InterPro" id="IPR000884">
    <property type="entry name" value="TSP1_rpt"/>
</dbReference>
<evidence type="ECO:0000256" key="2">
    <source>
        <dbReference type="ARBA" id="ARBA00019594"/>
    </source>
</evidence>
<feature type="domain" description="BPTI/Kunitz inhibitor" evidence="13">
    <location>
        <begin position="487"/>
        <end position="537"/>
    </location>
</feature>
<organism evidence="16">
    <name type="scientific">Capitella teleta</name>
    <name type="common">Polychaete worm</name>
    <dbReference type="NCBI Taxonomy" id="283909"/>
    <lineage>
        <taxon>Eukaryota</taxon>
        <taxon>Metazoa</taxon>
        <taxon>Spiralia</taxon>
        <taxon>Lophotrochozoa</taxon>
        <taxon>Annelida</taxon>
        <taxon>Polychaeta</taxon>
        <taxon>Sedentaria</taxon>
        <taxon>Scolecida</taxon>
        <taxon>Capitellidae</taxon>
        <taxon>Capitella</taxon>
    </lineage>
</organism>
<evidence type="ECO:0000256" key="11">
    <source>
        <dbReference type="ARBA" id="ARBA00030964"/>
    </source>
</evidence>
<evidence type="ECO:0000256" key="6">
    <source>
        <dbReference type="ARBA" id="ARBA00022729"/>
    </source>
</evidence>
<dbReference type="AlphaFoldDB" id="R7VJA2"/>
<dbReference type="InterPro" id="IPR051418">
    <property type="entry name" value="Spondin/Thrombospondin_T1"/>
</dbReference>
<dbReference type="EMBL" id="KB291799">
    <property type="protein sequence ID" value="ELU18709.1"/>
    <property type="molecule type" value="Genomic_DNA"/>
</dbReference>
<comment type="subcellular location">
    <subcellularLocation>
        <location evidence="1">Secreted</location>
        <location evidence="1">Extracellular space</location>
        <location evidence="1">Extracellular matrix</location>
    </subcellularLocation>
</comment>
<dbReference type="GO" id="GO:0007155">
    <property type="term" value="P:cell adhesion"/>
    <property type="evidence" value="ECO:0007669"/>
    <property type="project" value="UniProtKB-KW"/>
</dbReference>
<keyword evidence="3" id="KW-0964">Secreted</keyword>
<dbReference type="EMBL" id="AMQN01000494">
    <property type="status" value="NOT_ANNOTATED_CDS"/>
    <property type="molecule type" value="Genomic_DNA"/>
</dbReference>
<evidence type="ECO:0000259" key="15">
    <source>
        <dbReference type="PROSITE" id="PS51020"/>
    </source>
</evidence>
<dbReference type="Gene3D" id="2.60.40.2130">
    <property type="entry name" value="F-spondin domain"/>
    <property type="match status" value="1"/>
</dbReference>
<evidence type="ECO:0000256" key="7">
    <source>
        <dbReference type="ARBA" id="ARBA00022737"/>
    </source>
</evidence>
<dbReference type="InterPro" id="IPR002861">
    <property type="entry name" value="Reeler_dom"/>
</dbReference>
<dbReference type="GO" id="GO:0004867">
    <property type="term" value="F:serine-type endopeptidase inhibitor activity"/>
    <property type="evidence" value="ECO:0007669"/>
    <property type="project" value="InterPro"/>
</dbReference>
<proteinExistence type="predicted"/>
<name>R7VJA2_CAPTE</name>
<evidence type="ECO:0000256" key="3">
    <source>
        <dbReference type="ARBA" id="ARBA00022525"/>
    </source>
</evidence>
<feature type="domain" description="Spondin" evidence="15">
    <location>
        <begin position="83"/>
        <end position="277"/>
    </location>
</feature>
<keyword evidence="10" id="KW-0325">Glycoprotein</keyword>
<dbReference type="InterPro" id="IPR042307">
    <property type="entry name" value="Reeler_sf"/>
</dbReference>
<dbReference type="PRINTS" id="PR00759">
    <property type="entry name" value="BASICPTASE"/>
</dbReference>
<evidence type="ECO:0000256" key="9">
    <source>
        <dbReference type="ARBA" id="ARBA00023157"/>
    </source>
</evidence>
<dbReference type="SMART" id="SM00131">
    <property type="entry name" value="KU"/>
    <property type="match status" value="1"/>
</dbReference>
<reference evidence="16 18" key="2">
    <citation type="journal article" date="2013" name="Nature">
        <title>Insights into bilaterian evolution from three spiralian genomes.</title>
        <authorList>
            <person name="Simakov O."/>
            <person name="Marletaz F."/>
            <person name="Cho S.J."/>
            <person name="Edsinger-Gonzales E."/>
            <person name="Havlak P."/>
            <person name="Hellsten U."/>
            <person name="Kuo D.H."/>
            <person name="Larsson T."/>
            <person name="Lv J."/>
            <person name="Arendt D."/>
            <person name="Savage R."/>
            <person name="Osoegawa K."/>
            <person name="de Jong P."/>
            <person name="Grimwood J."/>
            <person name="Chapman J.A."/>
            <person name="Shapiro H."/>
            <person name="Aerts A."/>
            <person name="Otillar R.P."/>
            <person name="Terry A.Y."/>
            <person name="Boore J.L."/>
            <person name="Grigoriev I.V."/>
            <person name="Lindberg D.R."/>
            <person name="Seaver E.C."/>
            <person name="Weisblat D.A."/>
            <person name="Putnam N.H."/>
            <person name="Rokhsar D.S."/>
        </authorList>
    </citation>
    <scope>NUCLEOTIDE SEQUENCE</scope>
    <source>
        <strain evidence="16 18">I ESC-2004</strain>
    </source>
</reference>
<evidence type="ECO:0000313" key="16">
    <source>
        <dbReference type="EMBL" id="ELU18709.1"/>
    </source>
</evidence>
<dbReference type="Gene3D" id="4.10.410.10">
    <property type="entry name" value="Pancreatic trypsin inhibitor Kunitz domain"/>
    <property type="match status" value="1"/>
</dbReference>
<dbReference type="Pfam" id="PF02014">
    <property type="entry name" value="Reeler"/>
    <property type="match status" value="1"/>
</dbReference>
<dbReference type="InterPro" id="IPR002223">
    <property type="entry name" value="Kunitz_BPTI"/>
</dbReference>
<reference evidence="17" key="3">
    <citation type="submission" date="2015-06" db="UniProtKB">
        <authorList>
            <consortium name="EnsemblMetazoa"/>
        </authorList>
    </citation>
    <scope>IDENTIFICATION</scope>
</reference>
<dbReference type="Pfam" id="PF06468">
    <property type="entry name" value="Spond_N"/>
    <property type="match status" value="1"/>
</dbReference>
<feature type="region of interest" description="Disordered" evidence="12">
    <location>
        <begin position="317"/>
        <end position="337"/>
    </location>
</feature>
<dbReference type="PROSITE" id="PS50279">
    <property type="entry name" value="BPTI_KUNITZ_2"/>
    <property type="match status" value="1"/>
</dbReference>
<dbReference type="InterPro" id="IPR020901">
    <property type="entry name" value="Prtase_inh_Kunz-CS"/>
</dbReference>
<dbReference type="PROSITE" id="PS51019">
    <property type="entry name" value="REELIN"/>
    <property type="match status" value="1"/>
</dbReference>
<dbReference type="NCBIfam" id="NF038123">
    <property type="entry name" value="NF038123_dom"/>
    <property type="match status" value="1"/>
</dbReference>
<evidence type="ECO:0000256" key="12">
    <source>
        <dbReference type="SAM" id="MobiDB-lite"/>
    </source>
</evidence>
<dbReference type="Pfam" id="PF00090">
    <property type="entry name" value="TSP_1"/>
    <property type="match status" value="2"/>
</dbReference>
<dbReference type="GO" id="GO:0046872">
    <property type="term" value="F:metal ion binding"/>
    <property type="evidence" value="ECO:0007669"/>
    <property type="project" value="UniProtKB-KW"/>
</dbReference>
<evidence type="ECO:0000256" key="1">
    <source>
        <dbReference type="ARBA" id="ARBA00004498"/>
    </source>
</evidence>
<evidence type="ECO:0000259" key="13">
    <source>
        <dbReference type="PROSITE" id="PS50279"/>
    </source>
</evidence>
<dbReference type="Gene3D" id="2.20.100.10">
    <property type="entry name" value="Thrombospondin type-1 (TSP1) repeat"/>
    <property type="match status" value="4"/>
</dbReference>
<keyword evidence="18" id="KW-1185">Reference proteome</keyword>
<dbReference type="SUPFAM" id="SSF82895">
    <property type="entry name" value="TSP-1 type 1 repeat"/>
    <property type="match status" value="4"/>
</dbReference>
<evidence type="ECO:0000256" key="4">
    <source>
        <dbReference type="ARBA" id="ARBA00022530"/>
    </source>
</evidence>
<dbReference type="Proteomes" id="UP000014760">
    <property type="component" value="Unassembled WGS sequence"/>
</dbReference>
<dbReference type="PANTHER" id="PTHR11311">
    <property type="entry name" value="SPONDIN"/>
    <property type="match status" value="1"/>
</dbReference>
<sequence length="710" mass="80581">MEHMNDAHTKFAEECEYIVTHTYGHPKAGVEVLWTAPPPGSGCIEFRATVIEHGDIWYKDEGALTKVFCEEGGTTENAKASDMVADCCACGTGKYQMTFHGTWSHRSHPQDFPTHKPLLHWSNIVGASHSKNYKIWEYGGYATAGIKEVCEFGYPRTLEEEMRDHSRDVRTVIKTPGIWWSDQHGLEQTRWARFSVDRKNHLLTMLSMVGPSPDWCVGVSSLDLCIPGNCTWAGDQTIELYPWDAGTDVGITYMSRNMKSDPPQKITRMSNSVPNNPNSPFYGPEPMKPLALLKIRRIHPKEGESLVCSPDDIIEEEEDDVEQSQAGNGGVEGDMDGDGVLSPMEKQKLMMMKQAQMGKCAVTDWAGWSSCSVTCGRGQRFRKRMFINPMVDEDMCGIELMESENCIGVENECESLDEECAMTSWSDWSPCSVTCGKGIRDRRRYYMRKEDMMSGLCTRQAEEQEMCIGGAMDCNQANDLKNFSAICNMPMEVGPCRASFTRWYYDTSMNKCLRFYYGGCRGNNNRFDSEDDCLDRCMHRGYGAGHVEVPVTTPYTTTTQRRRKNDRNRDEDEDEDAEGVDCVLSPWSGWTECSTTCGKSYKYKTRMVKREPEHGGKKCPKKLEKRKKCDVPKCPMDCQMSAWGEWTPCAKTCGQESIQERSRKIISQSRRGGQACGKRIERRYCDLPPCPSGNQNRRKRGRRHRSRDPS</sequence>
<keyword evidence="6" id="KW-0732">Signal</keyword>
<feature type="region of interest" description="Disordered" evidence="12">
    <location>
        <begin position="687"/>
        <end position="710"/>
    </location>
</feature>